<protein>
    <submittedName>
        <fullName evidence="1">Uncharacterized protein</fullName>
    </submittedName>
</protein>
<organism evidence="1 2">
    <name type="scientific">Colocasia esculenta</name>
    <name type="common">Wild taro</name>
    <name type="synonym">Arum esculentum</name>
    <dbReference type="NCBI Taxonomy" id="4460"/>
    <lineage>
        <taxon>Eukaryota</taxon>
        <taxon>Viridiplantae</taxon>
        <taxon>Streptophyta</taxon>
        <taxon>Embryophyta</taxon>
        <taxon>Tracheophyta</taxon>
        <taxon>Spermatophyta</taxon>
        <taxon>Magnoliopsida</taxon>
        <taxon>Liliopsida</taxon>
        <taxon>Araceae</taxon>
        <taxon>Aroideae</taxon>
        <taxon>Colocasieae</taxon>
        <taxon>Colocasia</taxon>
    </lineage>
</organism>
<accession>A0A843TV04</accession>
<dbReference type="EMBL" id="NMUH01000227">
    <property type="protein sequence ID" value="MQL74905.1"/>
    <property type="molecule type" value="Genomic_DNA"/>
</dbReference>
<evidence type="ECO:0000313" key="1">
    <source>
        <dbReference type="EMBL" id="MQL74905.1"/>
    </source>
</evidence>
<comment type="caution">
    <text evidence="1">The sequence shown here is derived from an EMBL/GenBank/DDBJ whole genome shotgun (WGS) entry which is preliminary data.</text>
</comment>
<dbReference type="AlphaFoldDB" id="A0A843TV04"/>
<proteinExistence type="predicted"/>
<gene>
    <name evidence="1" type="ORF">Taro_007286</name>
</gene>
<feature type="non-terminal residue" evidence="1">
    <location>
        <position position="1"/>
    </location>
</feature>
<name>A0A843TV04_COLES</name>
<evidence type="ECO:0000313" key="2">
    <source>
        <dbReference type="Proteomes" id="UP000652761"/>
    </source>
</evidence>
<dbReference type="Proteomes" id="UP000652761">
    <property type="component" value="Unassembled WGS sequence"/>
</dbReference>
<sequence length="185" mass="20279">VVLVGLHSCLTCSRGAAVEPFVRDCETERLFLCCVVRSRFDPFEVCPGVGTVVTAVVACGVPEWWHSFGYGVTVVERTSGVELVLLFPLTFRALVVAFLLPLLSGDVCIRTKCRALGDLLTSGLRRAGEALLGQGELLRGFSRRFEVLDMRGVYSRCEDIAWSGGNTERTPVFAFFAKVGCFYLV</sequence>
<reference evidence="1" key="1">
    <citation type="submission" date="2017-07" db="EMBL/GenBank/DDBJ databases">
        <title>Taro Niue Genome Assembly and Annotation.</title>
        <authorList>
            <person name="Atibalentja N."/>
            <person name="Keating K."/>
            <person name="Fields C.J."/>
        </authorList>
    </citation>
    <scope>NUCLEOTIDE SEQUENCE</scope>
    <source>
        <strain evidence="1">Niue_2</strain>
        <tissue evidence="1">Leaf</tissue>
    </source>
</reference>
<keyword evidence="2" id="KW-1185">Reference proteome</keyword>